<dbReference type="EMBL" id="JABMIG020000002">
    <property type="protein sequence ID" value="KAL3805635.1"/>
    <property type="molecule type" value="Genomic_DNA"/>
</dbReference>
<dbReference type="Proteomes" id="UP001516023">
    <property type="component" value="Unassembled WGS sequence"/>
</dbReference>
<comment type="caution">
    <text evidence="2">The sequence shown here is derived from an EMBL/GenBank/DDBJ whole genome shotgun (WGS) entry which is preliminary data.</text>
</comment>
<protein>
    <submittedName>
        <fullName evidence="2">Uncharacterized protein</fullName>
    </submittedName>
</protein>
<gene>
    <name evidence="2" type="ORF">HJC23_005879</name>
</gene>
<reference evidence="2 3" key="1">
    <citation type="journal article" date="2020" name="G3 (Bethesda)">
        <title>Improved Reference Genome for Cyclotella cryptica CCMP332, a Model for Cell Wall Morphogenesis, Salinity Adaptation, and Lipid Production in Diatoms (Bacillariophyta).</title>
        <authorList>
            <person name="Roberts W.R."/>
            <person name="Downey K.M."/>
            <person name="Ruck E.C."/>
            <person name="Traller J.C."/>
            <person name="Alverson A.J."/>
        </authorList>
    </citation>
    <scope>NUCLEOTIDE SEQUENCE [LARGE SCALE GENOMIC DNA]</scope>
    <source>
        <strain evidence="2 3">CCMP332</strain>
    </source>
</reference>
<feature type="chain" id="PRO_5044824857" evidence="1">
    <location>
        <begin position="22"/>
        <end position="148"/>
    </location>
</feature>
<evidence type="ECO:0000313" key="2">
    <source>
        <dbReference type="EMBL" id="KAL3805635.1"/>
    </source>
</evidence>
<proteinExistence type="predicted"/>
<dbReference type="AlphaFoldDB" id="A0ABD3RCA6"/>
<feature type="signal peptide" evidence="1">
    <location>
        <begin position="1"/>
        <end position="21"/>
    </location>
</feature>
<keyword evidence="1" id="KW-0732">Signal</keyword>
<keyword evidence="3" id="KW-1185">Reference proteome</keyword>
<sequence length="148" mass="15482">MRLSFSVVAALITTMAAPSHARIAVSSNDKAENKWDMPNLNPNDSNNCYQPINCDLSGCTSDCNCYTAKCDMPACTSACNCVGGHCDQSACTENCTCFGGWCNQSNCTKNCGCSAGHCDQSNCKENCDCAGGSCGPEANKDEDIIASA</sequence>
<evidence type="ECO:0000256" key="1">
    <source>
        <dbReference type="SAM" id="SignalP"/>
    </source>
</evidence>
<organism evidence="2 3">
    <name type="scientific">Cyclotella cryptica</name>
    <dbReference type="NCBI Taxonomy" id="29204"/>
    <lineage>
        <taxon>Eukaryota</taxon>
        <taxon>Sar</taxon>
        <taxon>Stramenopiles</taxon>
        <taxon>Ochrophyta</taxon>
        <taxon>Bacillariophyta</taxon>
        <taxon>Coscinodiscophyceae</taxon>
        <taxon>Thalassiosirophycidae</taxon>
        <taxon>Stephanodiscales</taxon>
        <taxon>Stephanodiscaceae</taxon>
        <taxon>Cyclotella</taxon>
    </lineage>
</organism>
<evidence type="ECO:0000313" key="3">
    <source>
        <dbReference type="Proteomes" id="UP001516023"/>
    </source>
</evidence>
<accession>A0ABD3RCA6</accession>
<name>A0ABD3RCA6_9STRA</name>